<dbReference type="Proteomes" id="UP000008022">
    <property type="component" value="Unassembled WGS sequence"/>
</dbReference>
<protein>
    <submittedName>
        <fullName evidence="1">Uncharacterized protein</fullName>
    </submittedName>
</protein>
<dbReference type="HOGENOM" id="CLU_2112912_0_0_1"/>
<dbReference type="AlphaFoldDB" id="A0A0E0NQG7"/>
<reference evidence="2" key="1">
    <citation type="submission" date="2013-06" db="EMBL/GenBank/DDBJ databases">
        <authorList>
            <person name="Zhao Q."/>
        </authorList>
    </citation>
    <scope>NUCLEOTIDE SEQUENCE</scope>
    <source>
        <strain evidence="2">cv. W1943</strain>
    </source>
</reference>
<dbReference type="Gramene" id="ORUFI03G05520.1">
    <property type="protein sequence ID" value="ORUFI03G05520.1"/>
    <property type="gene ID" value="ORUFI03G05520"/>
</dbReference>
<sequence>MDADKVVEEKDCGIPGVLGAVEFDLNEQRLVVINVPMAVSDAEEVRITAAVVVGAKATEEGAVGSDEAALTRANSRGRRRGRPYYPSLCPLFYNSKMAAGPRHWNSLVVANFSKR</sequence>
<organism evidence="1 2">
    <name type="scientific">Oryza rufipogon</name>
    <name type="common">Brownbeard rice</name>
    <name type="synonym">Asian wild rice</name>
    <dbReference type="NCBI Taxonomy" id="4529"/>
    <lineage>
        <taxon>Eukaryota</taxon>
        <taxon>Viridiplantae</taxon>
        <taxon>Streptophyta</taxon>
        <taxon>Embryophyta</taxon>
        <taxon>Tracheophyta</taxon>
        <taxon>Spermatophyta</taxon>
        <taxon>Magnoliopsida</taxon>
        <taxon>Liliopsida</taxon>
        <taxon>Poales</taxon>
        <taxon>Poaceae</taxon>
        <taxon>BOP clade</taxon>
        <taxon>Oryzoideae</taxon>
        <taxon>Oryzeae</taxon>
        <taxon>Oryzinae</taxon>
        <taxon>Oryza</taxon>
    </lineage>
</organism>
<dbReference type="EnsemblPlants" id="ORUFI03G05520.1">
    <property type="protein sequence ID" value="ORUFI03G05520.1"/>
    <property type="gene ID" value="ORUFI03G05520"/>
</dbReference>
<accession>A0A0E0NQG7</accession>
<reference evidence="1" key="2">
    <citation type="submission" date="2015-06" db="UniProtKB">
        <authorList>
            <consortium name="EnsemblPlants"/>
        </authorList>
    </citation>
    <scope>IDENTIFICATION</scope>
</reference>
<evidence type="ECO:0000313" key="1">
    <source>
        <dbReference type="EnsemblPlants" id="ORUFI03G05520.1"/>
    </source>
</evidence>
<proteinExistence type="predicted"/>
<name>A0A0E0NQG7_ORYRU</name>
<keyword evidence="2" id="KW-1185">Reference proteome</keyword>
<evidence type="ECO:0000313" key="2">
    <source>
        <dbReference type="Proteomes" id="UP000008022"/>
    </source>
</evidence>